<evidence type="ECO:0000256" key="1">
    <source>
        <dbReference type="ARBA" id="ARBA00022649"/>
    </source>
</evidence>
<dbReference type="Pfam" id="PF15738">
    <property type="entry name" value="YafQ_toxin"/>
    <property type="match status" value="1"/>
</dbReference>
<name>A0A0G1PYH5_9BACT</name>
<dbReference type="EMBL" id="LCLA01000010">
    <property type="protein sequence ID" value="KKU10503.1"/>
    <property type="molecule type" value="Genomic_DNA"/>
</dbReference>
<comment type="caution">
    <text evidence="2">The sequence shown here is derived from an EMBL/GenBank/DDBJ whole genome shotgun (WGS) entry which is preliminary data.</text>
</comment>
<dbReference type="InterPro" id="IPR035093">
    <property type="entry name" value="RelE/ParE_toxin_dom_sf"/>
</dbReference>
<dbReference type="InterPro" id="IPR004386">
    <property type="entry name" value="Toxin_YafQ-like"/>
</dbReference>
<dbReference type="Gene3D" id="3.30.2310.20">
    <property type="entry name" value="RelE-like"/>
    <property type="match status" value="1"/>
</dbReference>
<proteinExistence type="predicted"/>
<organism evidence="2 3">
    <name type="scientific">Candidatus Woesebacteria bacterium GW2011_GWB1_45_5</name>
    <dbReference type="NCBI Taxonomy" id="1618581"/>
    <lineage>
        <taxon>Bacteria</taxon>
        <taxon>Candidatus Woeseibacteriota</taxon>
    </lineage>
</organism>
<dbReference type="NCBIfam" id="TIGR02385">
    <property type="entry name" value="RelE_StbE"/>
    <property type="match status" value="1"/>
</dbReference>
<dbReference type="InterPro" id="IPR007712">
    <property type="entry name" value="RelE/ParE_toxin"/>
</dbReference>
<evidence type="ECO:0000313" key="2">
    <source>
        <dbReference type="EMBL" id="KKU10503.1"/>
    </source>
</evidence>
<accession>A0A0G1PYH5</accession>
<evidence type="ECO:0000313" key="3">
    <source>
        <dbReference type="Proteomes" id="UP000034329"/>
    </source>
</evidence>
<evidence type="ECO:0008006" key="4">
    <source>
        <dbReference type="Google" id="ProtNLM"/>
    </source>
</evidence>
<dbReference type="SUPFAM" id="SSF143011">
    <property type="entry name" value="RelE-like"/>
    <property type="match status" value="1"/>
</dbReference>
<keyword evidence="1" id="KW-1277">Toxin-antitoxin system</keyword>
<reference evidence="2 3" key="1">
    <citation type="journal article" date="2015" name="Nature">
        <title>rRNA introns, odd ribosomes, and small enigmatic genomes across a large radiation of phyla.</title>
        <authorList>
            <person name="Brown C.T."/>
            <person name="Hug L.A."/>
            <person name="Thomas B.C."/>
            <person name="Sharon I."/>
            <person name="Castelle C.J."/>
            <person name="Singh A."/>
            <person name="Wilkins M.J."/>
            <person name="Williams K.H."/>
            <person name="Banfield J.F."/>
        </authorList>
    </citation>
    <scope>NUCLEOTIDE SEQUENCE [LARGE SCALE GENOMIC DNA]</scope>
</reference>
<dbReference type="Proteomes" id="UP000034329">
    <property type="component" value="Unassembled WGS sequence"/>
</dbReference>
<protein>
    <recommendedName>
        <fullName evidence="4">Plasmid stabilization system</fullName>
    </recommendedName>
</protein>
<gene>
    <name evidence="2" type="ORF">UX13_C0010G0003</name>
</gene>
<sequence>MVVTYHKSFIKSSKKLTQGQKQKLIERLRIFGQDEFNPVLNNHALKGKYKDYRSINITGDLRAIYKQEGNMAIFVEIDIHSNLYD</sequence>
<dbReference type="AlphaFoldDB" id="A0A0G1PYH5"/>